<comment type="caution">
    <text evidence="5">The sequence shown here is derived from an EMBL/GenBank/DDBJ whole genome shotgun (WGS) entry which is preliminary data.</text>
</comment>
<reference evidence="6" key="1">
    <citation type="submission" date="2018-04" db="EMBL/GenBank/DDBJ databases">
        <authorList>
            <person name="Cornet L."/>
        </authorList>
    </citation>
    <scope>NUCLEOTIDE SEQUENCE [LARGE SCALE GENOMIC DNA]</scope>
</reference>
<dbReference type="Gene3D" id="1.10.10.10">
    <property type="entry name" value="Winged helix-like DNA-binding domain superfamily/Winged helix DNA-binding domain"/>
    <property type="match status" value="1"/>
</dbReference>
<organism evidence="5 6">
    <name type="scientific">Shackletoniella antarctica</name>
    <dbReference type="NCBI Taxonomy" id="268115"/>
    <lineage>
        <taxon>Bacteria</taxon>
        <taxon>Bacillati</taxon>
        <taxon>Cyanobacteriota</taxon>
        <taxon>Cyanophyceae</taxon>
        <taxon>Oculatellales</taxon>
        <taxon>Oculatellaceae</taxon>
        <taxon>Shackletoniella</taxon>
    </lineage>
</organism>
<evidence type="ECO:0000313" key="6">
    <source>
        <dbReference type="Proteomes" id="UP000249081"/>
    </source>
</evidence>
<sequence>MPLGLQTASSATTIAKFKALSDPLRLEVIELLRSQEMCVCDLRDRMDIAQSKLSFHLKTLREAGLISARQDGRWIYYSLNPAEFGELEKYLATLGQLGTVRAARLCEPLGNGGIGQG</sequence>
<dbReference type="GO" id="GO:0003677">
    <property type="term" value="F:DNA binding"/>
    <property type="evidence" value="ECO:0007669"/>
    <property type="project" value="UniProtKB-KW"/>
</dbReference>
<dbReference type="Pfam" id="PF01022">
    <property type="entry name" value="HTH_5"/>
    <property type="match status" value="1"/>
</dbReference>
<dbReference type="Proteomes" id="UP000249081">
    <property type="component" value="Unassembled WGS sequence"/>
</dbReference>
<dbReference type="PANTHER" id="PTHR43132:SF2">
    <property type="entry name" value="ARSENICAL RESISTANCE OPERON REPRESSOR ARSR-RELATED"/>
    <property type="match status" value="1"/>
</dbReference>
<dbReference type="InterPro" id="IPR036388">
    <property type="entry name" value="WH-like_DNA-bd_sf"/>
</dbReference>
<keyword evidence="1" id="KW-0805">Transcription regulation</keyword>
<evidence type="ECO:0000313" key="5">
    <source>
        <dbReference type="EMBL" id="PZO45466.1"/>
    </source>
</evidence>
<dbReference type="NCBIfam" id="NF033788">
    <property type="entry name" value="HTH_metalloreg"/>
    <property type="match status" value="1"/>
</dbReference>
<gene>
    <name evidence="5" type="ORF">DCF17_01235</name>
</gene>
<dbReference type="CDD" id="cd00090">
    <property type="entry name" value="HTH_ARSR"/>
    <property type="match status" value="1"/>
</dbReference>
<keyword evidence="3" id="KW-0804">Transcription</keyword>
<feature type="domain" description="HTH arsR-type" evidence="4">
    <location>
        <begin position="5"/>
        <end position="99"/>
    </location>
</feature>
<dbReference type="EMBL" id="QBMN01000005">
    <property type="protein sequence ID" value="PZO45466.1"/>
    <property type="molecule type" value="Genomic_DNA"/>
</dbReference>
<protein>
    <submittedName>
        <fullName evidence="5">ArsR family transcriptional regulator</fullName>
    </submittedName>
</protein>
<dbReference type="InterPro" id="IPR036390">
    <property type="entry name" value="WH_DNA-bd_sf"/>
</dbReference>
<dbReference type="SUPFAM" id="SSF46785">
    <property type="entry name" value="Winged helix' DNA-binding domain"/>
    <property type="match status" value="1"/>
</dbReference>
<evidence type="ECO:0000256" key="1">
    <source>
        <dbReference type="ARBA" id="ARBA00023015"/>
    </source>
</evidence>
<dbReference type="GO" id="GO:0003700">
    <property type="term" value="F:DNA-binding transcription factor activity"/>
    <property type="evidence" value="ECO:0007669"/>
    <property type="project" value="InterPro"/>
</dbReference>
<keyword evidence="2" id="KW-0238">DNA-binding</keyword>
<evidence type="ECO:0000256" key="2">
    <source>
        <dbReference type="ARBA" id="ARBA00023125"/>
    </source>
</evidence>
<reference evidence="5 6" key="2">
    <citation type="submission" date="2018-06" db="EMBL/GenBank/DDBJ databases">
        <title>Metagenomic assembly of (sub)arctic Cyanobacteria and their associated microbiome from non-axenic cultures.</title>
        <authorList>
            <person name="Baurain D."/>
        </authorList>
    </citation>
    <scope>NUCLEOTIDE SEQUENCE [LARGE SCALE GENOMIC DNA]</scope>
    <source>
        <strain evidence="5">ULC041bin1</strain>
    </source>
</reference>
<accession>A0A2W4WKN9</accession>
<evidence type="ECO:0000256" key="3">
    <source>
        <dbReference type="ARBA" id="ARBA00023163"/>
    </source>
</evidence>
<dbReference type="PRINTS" id="PR00778">
    <property type="entry name" value="HTHARSR"/>
</dbReference>
<dbReference type="SMART" id="SM00418">
    <property type="entry name" value="HTH_ARSR"/>
    <property type="match status" value="1"/>
</dbReference>
<dbReference type="InterPro" id="IPR001845">
    <property type="entry name" value="HTH_ArsR_DNA-bd_dom"/>
</dbReference>
<evidence type="ECO:0000259" key="4">
    <source>
        <dbReference type="PROSITE" id="PS50987"/>
    </source>
</evidence>
<name>A0A2W4WKN9_9CYAN</name>
<dbReference type="PANTHER" id="PTHR43132">
    <property type="entry name" value="ARSENICAL RESISTANCE OPERON REPRESSOR ARSR-RELATED"/>
    <property type="match status" value="1"/>
</dbReference>
<dbReference type="InterPro" id="IPR051011">
    <property type="entry name" value="Metal_resp_trans_reg"/>
</dbReference>
<dbReference type="PROSITE" id="PS50987">
    <property type="entry name" value="HTH_ARSR_2"/>
    <property type="match status" value="1"/>
</dbReference>
<dbReference type="InterPro" id="IPR011991">
    <property type="entry name" value="ArsR-like_HTH"/>
</dbReference>
<dbReference type="AlphaFoldDB" id="A0A2W4WKN9"/>
<proteinExistence type="predicted"/>